<evidence type="ECO:0000256" key="8">
    <source>
        <dbReference type="ARBA" id="ARBA00044196"/>
    </source>
</evidence>
<keyword evidence="18" id="KW-1185">Reference proteome</keyword>
<evidence type="ECO:0000313" key="16">
    <source>
        <dbReference type="EMBL" id="MDW4822489.1"/>
    </source>
</evidence>
<organism evidence="15 17">
    <name type="scientific">Shewanella fidelis</name>
    <dbReference type="NCBI Taxonomy" id="173509"/>
    <lineage>
        <taxon>Bacteria</taxon>
        <taxon>Pseudomonadati</taxon>
        <taxon>Pseudomonadota</taxon>
        <taxon>Gammaproteobacteria</taxon>
        <taxon>Alteromonadales</taxon>
        <taxon>Shewanellaceae</taxon>
        <taxon>Shewanella</taxon>
    </lineage>
</organism>
<evidence type="ECO:0000313" key="18">
    <source>
        <dbReference type="Proteomes" id="UP001271263"/>
    </source>
</evidence>
<evidence type="ECO:0000256" key="2">
    <source>
        <dbReference type="ARBA" id="ARBA00007878"/>
    </source>
</evidence>
<accession>A0AAW8NND1</accession>
<comment type="similarity">
    <text evidence="2">Belongs to the eIF-2B gamma/epsilon subunits family.</text>
</comment>
<keyword evidence="3" id="KW-0963">Cytoplasm</keyword>
<reference evidence="16 18" key="1">
    <citation type="journal article" date="2022" name="bioRxiv">
        <title>Prophages regulate Shewanella fidelis 3313 motility and biofilm formation: implications for gut colonization dynamics in Ciona robusta.</title>
        <authorList>
            <person name="Natarajan O."/>
            <person name="Gibboney S.L."/>
            <person name="Young M.N."/>
            <person name="Lim S.J."/>
            <person name="Pluta N."/>
            <person name="Atkinson C.G."/>
            <person name="Leigh B.A."/>
            <person name="Liberti A."/>
            <person name="Kees E.D."/>
            <person name="Breitbart M."/>
            <person name="Gralnick J.A."/>
            <person name="Dishaw L.J."/>
        </authorList>
    </citation>
    <scope>NUCLEOTIDE SEQUENCE [LARGE SCALE GENOMIC DNA]</scope>
    <source>
        <strain evidence="16 18">JG4066</strain>
    </source>
</reference>
<keyword evidence="7" id="KW-0808">Transferase</keyword>
<protein>
    <recommendedName>
        <fullName evidence="8">Translation initiation factor eIF2B subunit gamma</fullName>
    </recommendedName>
    <alternativeName>
        <fullName evidence="9">eIF2B GDP-GTP exchange factor subunit gamma</fullName>
    </alternativeName>
</protein>
<keyword evidence="5" id="KW-0677">Repeat</keyword>
<evidence type="ECO:0000256" key="4">
    <source>
        <dbReference type="ARBA" id="ARBA00022540"/>
    </source>
</evidence>
<dbReference type="Proteomes" id="UP001259340">
    <property type="component" value="Unassembled WGS sequence"/>
</dbReference>
<comment type="function">
    <text evidence="10">Acts as a component of the translation initiation factor 2B (eIF2B) complex, which catalyzes the exchange of GDP for GTP on the eukaryotic initiation factor 2 (eIF2) complex gamma subunit. Its guanine nucleotide exchange factor activity is repressed when bound to eIF2 complex phosphorylated on the alpha subunit, thereby limiting the amount of methionyl-initiator methionine tRNA available to the ribosome and consequently global translation is repressed.</text>
</comment>
<gene>
    <name evidence="15" type="ORF">OS133_12305</name>
    <name evidence="16" type="ORF">OS134_00165</name>
</gene>
<comment type="subcellular location">
    <subcellularLocation>
        <location evidence="1">Cytoplasm</location>
        <location evidence="1">Cytosol</location>
    </subcellularLocation>
</comment>
<dbReference type="Gene3D" id="2.160.10.10">
    <property type="entry name" value="Hexapeptide repeat proteins"/>
    <property type="match status" value="1"/>
</dbReference>
<comment type="caution">
    <text evidence="15">The sequence shown here is derived from an EMBL/GenBank/DDBJ whole genome shotgun (WGS) entry which is preliminary data.</text>
</comment>
<dbReference type="InterPro" id="IPR056729">
    <property type="entry name" value="GMPPB_C"/>
</dbReference>
<evidence type="ECO:0000256" key="11">
    <source>
        <dbReference type="ARBA" id="ARBA00046432"/>
    </source>
</evidence>
<dbReference type="GO" id="GO:0005085">
    <property type="term" value="F:guanyl-nucleotide exchange factor activity"/>
    <property type="evidence" value="ECO:0007669"/>
    <property type="project" value="TreeGrafter"/>
</dbReference>
<dbReference type="EMBL" id="JAPMLE010000001">
    <property type="protein sequence ID" value="MDR8524407.1"/>
    <property type="molecule type" value="Genomic_DNA"/>
</dbReference>
<dbReference type="PANTHER" id="PTHR45989:SF1">
    <property type="entry name" value="TRANSLATION INITIATION FACTOR EIF-2B SUBUNIT GAMMA"/>
    <property type="match status" value="1"/>
</dbReference>
<dbReference type="Proteomes" id="UP001271263">
    <property type="component" value="Unassembled WGS sequence"/>
</dbReference>
<dbReference type="GO" id="GO:0003743">
    <property type="term" value="F:translation initiation factor activity"/>
    <property type="evidence" value="ECO:0007669"/>
    <property type="project" value="UniProtKB-KW"/>
</dbReference>
<evidence type="ECO:0000256" key="1">
    <source>
        <dbReference type="ARBA" id="ARBA00004514"/>
    </source>
</evidence>
<dbReference type="EMBL" id="JAPMLD010000001">
    <property type="protein sequence ID" value="MDW4822489.1"/>
    <property type="molecule type" value="Genomic_DNA"/>
</dbReference>
<dbReference type="PANTHER" id="PTHR45989">
    <property type="entry name" value="TRANSLATION INITIATION FACTOR EIF-2B SUBUNIT GAMMA"/>
    <property type="match status" value="1"/>
</dbReference>
<evidence type="ECO:0000313" key="17">
    <source>
        <dbReference type="Proteomes" id="UP001259340"/>
    </source>
</evidence>
<dbReference type="InterPro" id="IPR051960">
    <property type="entry name" value="eIF2B_gamma"/>
</dbReference>
<keyword evidence="12" id="KW-0472">Membrane</keyword>
<keyword evidence="12" id="KW-1133">Transmembrane helix</keyword>
<sequence>MQAVVFANRNGHELMPLNNFYCPALLPVSNKSVIEYTLEDLANAGIKQVKLVISSQVSQLKSLVGTGERWGLSVDYFLCRDQELASEILPRLLLDKTEAILLARADMLRSPSITSFVSFSQQMPSSLVIAKINNQNAGLMMLPAAADYTDALNWPLIDSSTLIDKVNCDSVTQVLHGNCFMLNTLDNYVLANQCMAKAEVTGCIPNGLFHSSAAQQLGFYIGAKAKTGELRTQNAWGVIGDNSWIDASVTMQQSVVIGHNCIVDKGCQLKNCIILDNSYIGQNLDVSDAIICNSLLISAKTGGYIELNDDSLLSKNEPIQVHRKASFSQQLAAALLLFISLLFSPLLLLAAVFHKPKLPLYKEVLTLEQQTISSWRLNLDYPAISRLPQLPLVISGKLNLFGRSPFNSMKTTPTKANHSAANSTGLLQQLQQAKAPLMHYGLYGPVQLQTSKHIPEEERALIEAEFAQLTTRQQLLKLVTHLRPNRGKKAHYSTDLQ</sequence>
<evidence type="ECO:0000313" key="15">
    <source>
        <dbReference type="EMBL" id="MDR8524407.1"/>
    </source>
</evidence>
<feature type="transmembrane region" description="Helical" evidence="12">
    <location>
        <begin position="331"/>
        <end position="353"/>
    </location>
</feature>
<dbReference type="InterPro" id="IPR029044">
    <property type="entry name" value="Nucleotide-diphossugar_trans"/>
</dbReference>
<keyword evidence="6" id="KW-0648">Protein biosynthesis</keyword>
<dbReference type="RefSeq" id="WP_310655015.1">
    <property type="nucleotide sequence ID" value="NZ_JAPMLA010000008.1"/>
</dbReference>
<keyword evidence="4" id="KW-0396">Initiation factor</keyword>
<keyword evidence="12" id="KW-0812">Transmembrane</keyword>
<feature type="domain" description="Mannose-1-phosphate guanyltransferase C-terminal" evidence="14">
    <location>
        <begin position="239"/>
        <end position="297"/>
    </location>
</feature>
<keyword evidence="7" id="KW-0012">Acyltransferase</keyword>
<evidence type="ECO:0000259" key="14">
    <source>
        <dbReference type="Pfam" id="PF25087"/>
    </source>
</evidence>
<evidence type="ECO:0000256" key="12">
    <source>
        <dbReference type="SAM" id="Phobius"/>
    </source>
</evidence>
<dbReference type="SUPFAM" id="SSF53448">
    <property type="entry name" value="Nucleotide-diphospho-sugar transferases"/>
    <property type="match status" value="1"/>
</dbReference>
<dbReference type="Pfam" id="PF00483">
    <property type="entry name" value="NTP_transferase"/>
    <property type="match status" value="1"/>
</dbReference>
<dbReference type="InterPro" id="IPR005835">
    <property type="entry name" value="NTP_transferase_dom"/>
</dbReference>
<dbReference type="Pfam" id="PF25087">
    <property type="entry name" value="GMPPB_C"/>
    <property type="match status" value="1"/>
</dbReference>
<dbReference type="GO" id="GO:0002183">
    <property type="term" value="P:cytoplasmic translational initiation"/>
    <property type="evidence" value="ECO:0007669"/>
    <property type="project" value="TreeGrafter"/>
</dbReference>
<evidence type="ECO:0000256" key="3">
    <source>
        <dbReference type="ARBA" id="ARBA00022490"/>
    </source>
</evidence>
<evidence type="ECO:0000256" key="6">
    <source>
        <dbReference type="ARBA" id="ARBA00022917"/>
    </source>
</evidence>
<dbReference type="AlphaFoldDB" id="A0AAW8NND1"/>
<evidence type="ECO:0000259" key="13">
    <source>
        <dbReference type="Pfam" id="PF00483"/>
    </source>
</evidence>
<dbReference type="Gene3D" id="3.90.550.10">
    <property type="entry name" value="Spore Coat Polysaccharide Biosynthesis Protein SpsA, Chain A"/>
    <property type="match status" value="1"/>
</dbReference>
<name>A0AAW8NND1_9GAMM</name>
<evidence type="ECO:0000256" key="7">
    <source>
        <dbReference type="ARBA" id="ARBA00023315"/>
    </source>
</evidence>
<dbReference type="GO" id="GO:0005829">
    <property type="term" value="C:cytosol"/>
    <property type="evidence" value="ECO:0007669"/>
    <property type="project" value="UniProtKB-SubCell"/>
</dbReference>
<evidence type="ECO:0000256" key="5">
    <source>
        <dbReference type="ARBA" id="ARBA00022737"/>
    </source>
</evidence>
<evidence type="ECO:0000256" key="10">
    <source>
        <dbReference type="ARBA" id="ARBA00045373"/>
    </source>
</evidence>
<dbReference type="GO" id="GO:0032045">
    <property type="term" value="C:guanyl-nucleotide exchange factor complex"/>
    <property type="evidence" value="ECO:0007669"/>
    <property type="project" value="TreeGrafter"/>
</dbReference>
<evidence type="ECO:0000256" key="9">
    <source>
        <dbReference type="ARBA" id="ARBA00044229"/>
    </source>
</evidence>
<reference evidence="15" key="2">
    <citation type="submission" date="2022-11" db="EMBL/GenBank/DDBJ databases">
        <title>Prophages regulate Shewanella fidelis motility and biofilm formation: implications for gut colonization dynamics in Ciona robusta.</title>
        <authorList>
            <person name="Natarajan O."/>
            <person name="Gibboney S.L."/>
            <person name="Young M.N."/>
            <person name="Lim S.J."/>
            <person name="Pluta N."/>
            <person name="Atkinson C.G.F."/>
            <person name="Leigh B.A."/>
            <person name="Liberti A."/>
            <person name="Kees E."/>
            <person name="Breitbart M."/>
            <person name="Gralnick J."/>
            <person name="Dishaw L.J."/>
        </authorList>
    </citation>
    <scope>NUCLEOTIDE SEQUENCE</scope>
    <source>
        <strain evidence="15">3313</strain>
    </source>
</reference>
<comment type="subunit">
    <text evidence="11">Component of the translation initiation factor 2B (eIF2B) complex which is a heterodecamer of two sets of five different subunits: alpha, beta, gamma, delta and epsilon. Subunits alpha, beta and delta comprise a regulatory subcomplex and subunits epsilon and gamma comprise a catalytic subcomplex. Within the complex, the hexameric regulatory complex resides at the center, with the two heterodimeric catalytic subcomplexes bound on opposite sides.</text>
</comment>
<feature type="domain" description="Nucleotidyl transferase" evidence="13">
    <location>
        <begin position="3"/>
        <end position="83"/>
    </location>
</feature>
<proteinExistence type="inferred from homology"/>